<comment type="caution">
    <text evidence="2">The sequence shown here is derived from an EMBL/GenBank/DDBJ whole genome shotgun (WGS) entry which is preliminary data.</text>
</comment>
<sequence>MNQAEQLLAEAKRLEAEWLRVKQQLAKLQSECEHDFADGPLSMTCRKCLYAESTYY</sequence>
<dbReference type="RefSeq" id="WP_162836737.1">
    <property type="nucleotide sequence ID" value="NZ_JAPYYP010000004.1"/>
</dbReference>
<evidence type="ECO:0000313" key="3">
    <source>
        <dbReference type="Proteomes" id="UP001151071"/>
    </source>
</evidence>
<evidence type="ECO:0000256" key="1">
    <source>
        <dbReference type="SAM" id="Coils"/>
    </source>
</evidence>
<protein>
    <submittedName>
        <fullName evidence="2">Uncharacterized protein</fullName>
    </submittedName>
</protein>
<dbReference type="Proteomes" id="UP001151071">
    <property type="component" value="Unassembled WGS sequence"/>
</dbReference>
<proteinExistence type="predicted"/>
<evidence type="ECO:0000313" key="2">
    <source>
        <dbReference type="EMBL" id="MDA5107810.1"/>
    </source>
</evidence>
<reference evidence="2" key="1">
    <citation type="submission" date="2022-12" db="EMBL/GenBank/DDBJ databases">
        <title>Draft genome sequence of the thermophilic strain Brevibacillus thermoruber HT42, isolated from Los Humeros, Puebla, Mexico, with biotechnological potential.</title>
        <authorList>
            <person name="Lara Sanchez J."/>
            <person name="Solis Palacios R."/>
            <person name="Bustos Baena A.S."/>
            <person name="Ruz Baez A.E."/>
            <person name="Espinosa Luna G."/>
            <person name="Oliart Ros R.M."/>
        </authorList>
    </citation>
    <scope>NUCLEOTIDE SEQUENCE</scope>
    <source>
        <strain evidence="2">HT42</strain>
    </source>
</reference>
<dbReference type="AlphaFoldDB" id="A0A9X3Z2N8"/>
<keyword evidence="3" id="KW-1185">Reference proteome</keyword>
<organism evidence="2 3">
    <name type="scientific">Brevibacillus thermoruber</name>
    <dbReference type="NCBI Taxonomy" id="33942"/>
    <lineage>
        <taxon>Bacteria</taxon>
        <taxon>Bacillati</taxon>
        <taxon>Bacillota</taxon>
        <taxon>Bacilli</taxon>
        <taxon>Bacillales</taxon>
        <taxon>Paenibacillaceae</taxon>
        <taxon>Brevibacillus</taxon>
    </lineage>
</organism>
<dbReference type="EMBL" id="JAPYYP010000004">
    <property type="protein sequence ID" value="MDA5107810.1"/>
    <property type="molecule type" value="Genomic_DNA"/>
</dbReference>
<keyword evidence="1" id="KW-0175">Coiled coil</keyword>
<gene>
    <name evidence="2" type="ORF">O3V59_05525</name>
</gene>
<feature type="coiled-coil region" evidence="1">
    <location>
        <begin position="4"/>
        <end position="31"/>
    </location>
</feature>
<accession>A0A9X3Z2N8</accession>
<name>A0A9X3Z2N8_9BACL</name>